<evidence type="ECO:0000259" key="2">
    <source>
        <dbReference type="PROSITE" id="PS50887"/>
    </source>
</evidence>
<dbReference type="GO" id="GO:0071111">
    <property type="term" value="F:cyclic-guanylate-specific phosphodiesterase activity"/>
    <property type="evidence" value="ECO:0007669"/>
    <property type="project" value="InterPro"/>
</dbReference>
<dbReference type="Gene3D" id="3.30.70.270">
    <property type="match status" value="1"/>
</dbReference>
<keyword evidence="4" id="KW-1185">Reference proteome</keyword>
<reference evidence="3 4" key="1">
    <citation type="submission" date="2018-05" db="EMBL/GenBank/DDBJ databases">
        <title>Genome comparison of Eubacterium sp.</title>
        <authorList>
            <person name="Feng Y."/>
            <person name="Sanchez-Andrea I."/>
            <person name="Stams A.J.M."/>
            <person name="De Vos W.M."/>
        </authorList>
    </citation>
    <scope>NUCLEOTIDE SEQUENCE [LARGE SCALE GENOMIC DNA]</scope>
    <source>
        <strain evidence="3 4">YI</strain>
    </source>
</reference>
<dbReference type="InterPro" id="IPR035965">
    <property type="entry name" value="PAS-like_dom_sf"/>
</dbReference>
<dbReference type="KEGG" id="emt:CPZ25_017325"/>
<dbReference type="CDD" id="cd00130">
    <property type="entry name" value="PAS"/>
    <property type="match status" value="1"/>
</dbReference>
<dbReference type="Pfam" id="PF00563">
    <property type="entry name" value="EAL"/>
    <property type="match status" value="1"/>
</dbReference>
<dbReference type="SMART" id="SM00091">
    <property type="entry name" value="PAS"/>
    <property type="match status" value="1"/>
</dbReference>
<dbReference type="Proteomes" id="UP000218387">
    <property type="component" value="Chromosome"/>
</dbReference>
<organism evidence="3 4">
    <name type="scientific">Eubacterium maltosivorans</name>
    <dbReference type="NCBI Taxonomy" id="2041044"/>
    <lineage>
        <taxon>Bacteria</taxon>
        <taxon>Bacillati</taxon>
        <taxon>Bacillota</taxon>
        <taxon>Clostridia</taxon>
        <taxon>Eubacteriales</taxon>
        <taxon>Eubacteriaceae</taxon>
        <taxon>Eubacterium</taxon>
    </lineage>
</organism>
<dbReference type="Pfam" id="PF08447">
    <property type="entry name" value="PAS_3"/>
    <property type="match status" value="1"/>
</dbReference>
<dbReference type="PROSITE" id="PS50883">
    <property type="entry name" value="EAL"/>
    <property type="match status" value="1"/>
</dbReference>
<dbReference type="InterPro" id="IPR050706">
    <property type="entry name" value="Cyclic-di-GMP_PDE-like"/>
</dbReference>
<dbReference type="PROSITE" id="PS50887">
    <property type="entry name" value="GGDEF"/>
    <property type="match status" value="1"/>
</dbReference>
<dbReference type="EMBL" id="CP029487">
    <property type="protein sequence ID" value="QCT73016.1"/>
    <property type="molecule type" value="Genomic_DNA"/>
</dbReference>
<evidence type="ECO:0000313" key="3">
    <source>
        <dbReference type="EMBL" id="QCT73016.1"/>
    </source>
</evidence>
<dbReference type="InterPro" id="IPR013655">
    <property type="entry name" value="PAS_fold_3"/>
</dbReference>
<evidence type="ECO:0000259" key="1">
    <source>
        <dbReference type="PROSITE" id="PS50883"/>
    </source>
</evidence>
<evidence type="ECO:0000313" key="4">
    <source>
        <dbReference type="Proteomes" id="UP000218387"/>
    </source>
</evidence>
<dbReference type="SMART" id="SM00052">
    <property type="entry name" value="EAL"/>
    <property type="match status" value="1"/>
</dbReference>
<dbReference type="PANTHER" id="PTHR33121">
    <property type="entry name" value="CYCLIC DI-GMP PHOSPHODIESTERASE PDEF"/>
    <property type="match status" value="1"/>
</dbReference>
<dbReference type="SUPFAM" id="SSF55073">
    <property type="entry name" value="Nucleotide cyclase"/>
    <property type="match status" value="1"/>
</dbReference>
<dbReference type="NCBIfam" id="TIGR00229">
    <property type="entry name" value="sensory_box"/>
    <property type="match status" value="1"/>
</dbReference>
<proteinExistence type="predicted"/>
<dbReference type="AlphaFoldDB" id="A0A4V1GME6"/>
<dbReference type="InterPro" id="IPR000014">
    <property type="entry name" value="PAS"/>
</dbReference>
<dbReference type="SUPFAM" id="SSF141868">
    <property type="entry name" value="EAL domain-like"/>
    <property type="match status" value="2"/>
</dbReference>
<feature type="domain" description="GGDEF" evidence="2">
    <location>
        <begin position="163"/>
        <end position="295"/>
    </location>
</feature>
<gene>
    <name evidence="3" type="ORF">CPZ25_017325</name>
</gene>
<dbReference type="CDD" id="cd01949">
    <property type="entry name" value="GGDEF"/>
    <property type="match status" value="1"/>
</dbReference>
<dbReference type="InterPro" id="IPR001633">
    <property type="entry name" value="EAL_dom"/>
</dbReference>
<dbReference type="InterPro" id="IPR035919">
    <property type="entry name" value="EAL_sf"/>
</dbReference>
<dbReference type="InterPro" id="IPR000160">
    <property type="entry name" value="GGDEF_dom"/>
</dbReference>
<dbReference type="Gene3D" id="3.20.20.450">
    <property type="entry name" value="EAL domain"/>
    <property type="match status" value="2"/>
</dbReference>
<dbReference type="InterPro" id="IPR043128">
    <property type="entry name" value="Rev_trsase/Diguanyl_cyclase"/>
</dbReference>
<feature type="domain" description="EAL" evidence="1">
    <location>
        <begin position="304"/>
        <end position="591"/>
    </location>
</feature>
<dbReference type="PANTHER" id="PTHR33121:SF70">
    <property type="entry name" value="SIGNALING PROTEIN YKOW"/>
    <property type="match status" value="1"/>
</dbReference>
<dbReference type="RefSeq" id="WP_096920074.1">
    <property type="nucleotide sequence ID" value="NZ_CP029487.1"/>
</dbReference>
<sequence>MAQSDDFFKTFTVDPALFYSAIIRSTDDYVYIVDMNTDMALVSPNMERDFELPGRQFKGLVPMWGELVHEKDRPRYNESIDEMLRGDTDIHHVEYQVRNRKGEYIWVLCRGVLQKDNQNQPAMFAGVVTDLGKMGKIDYTTGLFTYRECEKEISELLDKETEKPGGLMLLGLDDFVRINDLNSHLFGDGVLRQFAQTVQQLLPAEASMYRFDGDEFAVVCPGAGEDELAAIYKRLHVYSNRVHNLDGQEYFCTVSAGITLLGRDSRNYPDLIKCASSALEASKAKGKNTMTAYTPALMRSKLRALELTSRLQLSVVNGMEGFRLVYQPFAHSKDLGLAGAEALLRWSGEPFGEVAPAEFIPLLESSGLIVPVGKRWSGEPFGEVAPAEFIPLLESSGLIVPVGKWVLEQAVKTCKKWSVRESDFIMNVNISYLQMLDESFAGHVEKTLEEHGLDSRHIVLELTESCFVTDMGGLKEIFKHLRGMRIQIAMDDFGTGYSSLGMLSQSPADIVKIDRLFIEAIDRDENMFNRSFIASVIKLCHSVGITVCVEGVEEQDELRAVCDLDADSIQGYYISRPISPEAFEEKYWGSV</sequence>
<dbReference type="SUPFAM" id="SSF55785">
    <property type="entry name" value="PYP-like sensor domain (PAS domain)"/>
    <property type="match status" value="1"/>
</dbReference>
<protein>
    <submittedName>
        <fullName evidence="3">GGDEF domain-containing protein</fullName>
    </submittedName>
</protein>
<dbReference type="NCBIfam" id="TIGR00254">
    <property type="entry name" value="GGDEF"/>
    <property type="match status" value="1"/>
</dbReference>
<name>A0A4V1GME6_EUBML</name>
<accession>A0A4V1GME6</accession>
<dbReference type="SMART" id="SM00267">
    <property type="entry name" value="GGDEF"/>
    <property type="match status" value="1"/>
</dbReference>
<dbReference type="Gene3D" id="3.30.450.20">
    <property type="entry name" value="PAS domain"/>
    <property type="match status" value="1"/>
</dbReference>
<dbReference type="CDD" id="cd01948">
    <property type="entry name" value="EAL"/>
    <property type="match status" value="1"/>
</dbReference>
<dbReference type="InterPro" id="IPR029787">
    <property type="entry name" value="Nucleotide_cyclase"/>
</dbReference>
<dbReference type="Pfam" id="PF00990">
    <property type="entry name" value="GGDEF"/>
    <property type="match status" value="1"/>
</dbReference>